<sequence>MDDLDMARQPSVMTLEEQLRHVQMRECDMKGVTDNKDCDKLKRDDKRSDPNKRPERFIRSERPVRTERVTAMSSESTDKIRKPKDRPEREIYRPGMKSRKTVEKKEESNQAFGEVTVDQCTAQHWFRRFRNGDECLEDEEGGGRPLAIDDSQLRVIVEAELCKTTREVAEELDVDHSTAVQYLHQIERSKKLDKWMPHELKEYQKKSPLRNMLCASLAQQKRQIS</sequence>
<keyword evidence="2" id="KW-1185">Reference proteome</keyword>
<reference evidence="3" key="1">
    <citation type="submission" date="2016-11" db="UniProtKB">
        <authorList>
            <consortium name="WormBaseParasite"/>
        </authorList>
    </citation>
    <scope>IDENTIFICATION</scope>
</reference>
<dbReference type="PANTHER" id="PTHR46060:SF2">
    <property type="entry name" value="HISTONE-LYSINE N-METHYLTRANSFERASE SETMAR"/>
    <property type="match status" value="1"/>
</dbReference>
<feature type="compositionally biased region" description="Basic and acidic residues" evidence="1">
    <location>
        <begin position="24"/>
        <end position="68"/>
    </location>
</feature>
<dbReference type="Proteomes" id="UP000095283">
    <property type="component" value="Unplaced"/>
</dbReference>
<dbReference type="PANTHER" id="PTHR46060">
    <property type="entry name" value="MARINER MOS1 TRANSPOSASE-LIKE PROTEIN"/>
    <property type="match status" value="1"/>
</dbReference>
<organism evidence="2 3">
    <name type="scientific">Heterorhabditis bacteriophora</name>
    <name type="common">Entomopathogenic nematode worm</name>
    <dbReference type="NCBI Taxonomy" id="37862"/>
    <lineage>
        <taxon>Eukaryota</taxon>
        <taxon>Metazoa</taxon>
        <taxon>Ecdysozoa</taxon>
        <taxon>Nematoda</taxon>
        <taxon>Chromadorea</taxon>
        <taxon>Rhabditida</taxon>
        <taxon>Rhabditina</taxon>
        <taxon>Rhabditomorpha</taxon>
        <taxon>Strongyloidea</taxon>
        <taxon>Heterorhabditidae</taxon>
        <taxon>Heterorhabditis</taxon>
    </lineage>
</organism>
<dbReference type="GO" id="GO:0035861">
    <property type="term" value="C:site of double-strand break"/>
    <property type="evidence" value="ECO:0007669"/>
    <property type="project" value="TreeGrafter"/>
</dbReference>
<dbReference type="GO" id="GO:0031297">
    <property type="term" value="P:replication fork processing"/>
    <property type="evidence" value="ECO:0007669"/>
    <property type="project" value="TreeGrafter"/>
</dbReference>
<name>A0A1I7WPJ6_HETBA</name>
<dbReference type="GO" id="GO:0042800">
    <property type="term" value="F:histone H3K4 methyltransferase activity"/>
    <property type="evidence" value="ECO:0007669"/>
    <property type="project" value="TreeGrafter"/>
</dbReference>
<dbReference type="GO" id="GO:0044547">
    <property type="term" value="F:DNA topoisomerase binding"/>
    <property type="evidence" value="ECO:0007669"/>
    <property type="project" value="TreeGrafter"/>
</dbReference>
<protein>
    <submittedName>
        <fullName evidence="3">HTH_48 domain-containing protein</fullName>
    </submittedName>
</protein>
<evidence type="ECO:0000256" key="1">
    <source>
        <dbReference type="SAM" id="MobiDB-lite"/>
    </source>
</evidence>
<dbReference type="GO" id="GO:0005634">
    <property type="term" value="C:nucleus"/>
    <property type="evidence" value="ECO:0007669"/>
    <property type="project" value="TreeGrafter"/>
</dbReference>
<dbReference type="GO" id="GO:0000729">
    <property type="term" value="P:DNA double-strand break processing"/>
    <property type="evidence" value="ECO:0007669"/>
    <property type="project" value="TreeGrafter"/>
</dbReference>
<dbReference type="GO" id="GO:0000014">
    <property type="term" value="F:single-stranded DNA endodeoxyribonuclease activity"/>
    <property type="evidence" value="ECO:0007669"/>
    <property type="project" value="TreeGrafter"/>
</dbReference>
<dbReference type="GO" id="GO:0006303">
    <property type="term" value="P:double-strand break repair via nonhomologous end joining"/>
    <property type="evidence" value="ECO:0007669"/>
    <property type="project" value="TreeGrafter"/>
</dbReference>
<feature type="compositionally biased region" description="Basic and acidic residues" evidence="1">
    <location>
        <begin position="76"/>
        <end position="92"/>
    </location>
</feature>
<evidence type="ECO:0000313" key="2">
    <source>
        <dbReference type="Proteomes" id="UP000095283"/>
    </source>
</evidence>
<accession>A0A1I7WPJ6</accession>
<dbReference type="GO" id="GO:0003697">
    <property type="term" value="F:single-stranded DNA binding"/>
    <property type="evidence" value="ECO:0007669"/>
    <property type="project" value="TreeGrafter"/>
</dbReference>
<dbReference type="GO" id="GO:0015074">
    <property type="term" value="P:DNA integration"/>
    <property type="evidence" value="ECO:0007669"/>
    <property type="project" value="TreeGrafter"/>
</dbReference>
<dbReference type="GO" id="GO:0000793">
    <property type="term" value="C:condensed chromosome"/>
    <property type="evidence" value="ECO:0007669"/>
    <property type="project" value="TreeGrafter"/>
</dbReference>
<dbReference type="GO" id="GO:0003690">
    <property type="term" value="F:double-stranded DNA binding"/>
    <property type="evidence" value="ECO:0007669"/>
    <property type="project" value="TreeGrafter"/>
</dbReference>
<proteinExistence type="predicted"/>
<dbReference type="InterPro" id="IPR052709">
    <property type="entry name" value="Transposase-MT_Hybrid"/>
</dbReference>
<dbReference type="GO" id="GO:0044774">
    <property type="term" value="P:mitotic DNA integrity checkpoint signaling"/>
    <property type="evidence" value="ECO:0007669"/>
    <property type="project" value="TreeGrafter"/>
</dbReference>
<evidence type="ECO:0000313" key="3">
    <source>
        <dbReference type="WBParaSite" id="Hba_07080"/>
    </source>
</evidence>
<dbReference type="GO" id="GO:0046975">
    <property type="term" value="F:histone H3K36 methyltransferase activity"/>
    <property type="evidence" value="ECO:0007669"/>
    <property type="project" value="TreeGrafter"/>
</dbReference>
<dbReference type="WBParaSite" id="Hba_07080">
    <property type="protein sequence ID" value="Hba_07080"/>
    <property type="gene ID" value="Hba_07080"/>
</dbReference>
<dbReference type="AlphaFoldDB" id="A0A1I7WPJ6"/>
<feature type="region of interest" description="Disordered" evidence="1">
    <location>
        <begin position="24"/>
        <end position="107"/>
    </location>
</feature>